<feature type="binding site" evidence="13">
    <location>
        <position position="156"/>
    </location>
    <ligand>
        <name>(R)-pantoate</name>
        <dbReference type="ChEBI" id="CHEBI:15980"/>
    </ligand>
</feature>
<evidence type="ECO:0000256" key="13">
    <source>
        <dbReference type="HAMAP-Rule" id="MF_00158"/>
    </source>
</evidence>
<evidence type="ECO:0000256" key="8">
    <source>
        <dbReference type="ARBA" id="ARBA00022655"/>
    </source>
</evidence>
<dbReference type="EC" id="6.3.2.1" evidence="4 13"/>
<evidence type="ECO:0000256" key="10">
    <source>
        <dbReference type="ARBA" id="ARBA00022840"/>
    </source>
</evidence>
<name>A0A2N3L506_9PROT</name>
<dbReference type="PANTHER" id="PTHR21299:SF1">
    <property type="entry name" value="PANTOATE--BETA-ALANINE LIGASE"/>
    <property type="match status" value="1"/>
</dbReference>
<dbReference type="RefSeq" id="WP_101303109.1">
    <property type="nucleotide sequence ID" value="NZ_NXGX01000005.1"/>
</dbReference>
<dbReference type="UniPathway" id="UPA00028">
    <property type="reaction ID" value="UER00005"/>
</dbReference>
<evidence type="ECO:0000256" key="7">
    <source>
        <dbReference type="ARBA" id="ARBA00022598"/>
    </source>
</evidence>
<comment type="function">
    <text evidence="12 13">Catalyzes the condensation of pantoate with beta-alanine in an ATP-dependent reaction via a pantoyl-adenylate intermediate.</text>
</comment>
<feature type="binding site" evidence="13">
    <location>
        <begin position="150"/>
        <end position="153"/>
    </location>
    <ligand>
        <name>ATP</name>
        <dbReference type="ChEBI" id="CHEBI:30616"/>
    </ligand>
</feature>
<dbReference type="Proteomes" id="UP000233332">
    <property type="component" value="Unassembled WGS sequence"/>
</dbReference>
<dbReference type="GO" id="GO:0004592">
    <property type="term" value="F:pantoate-beta-alanine ligase activity"/>
    <property type="evidence" value="ECO:0007669"/>
    <property type="project" value="UniProtKB-UniRule"/>
</dbReference>
<dbReference type="NCBIfam" id="TIGR00125">
    <property type="entry name" value="cyt_tran_rel"/>
    <property type="match status" value="1"/>
</dbReference>
<dbReference type="InterPro" id="IPR042176">
    <property type="entry name" value="Pantoate_ligase_C"/>
</dbReference>
<evidence type="ECO:0000313" key="14">
    <source>
        <dbReference type="EMBL" id="PKR57895.1"/>
    </source>
</evidence>
<feature type="active site" description="Proton donor" evidence="13">
    <location>
        <position position="39"/>
    </location>
</feature>
<evidence type="ECO:0000256" key="3">
    <source>
        <dbReference type="ARBA" id="ARBA00009256"/>
    </source>
</evidence>
<dbReference type="InterPro" id="IPR004821">
    <property type="entry name" value="Cyt_trans-like"/>
</dbReference>
<dbReference type="AlphaFoldDB" id="A0A2N3L506"/>
<dbReference type="InterPro" id="IPR003721">
    <property type="entry name" value="Pantoate_ligase"/>
</dbReference>
<protein>
    <recommendedName>
        <fullName evidence="5 13">Pantothenate synthetase</fullName>
        <shortName evidence="13">PS</shortName>
        <ecNumber evidence="4 13">6.3.2.1</ecNumber>
    </recommendedName>
    <alternativeName>
        <fullName evidence="13">Pantoate--beta-alanine ligase</fullName>
    </alternativeName>
    <alternativeName>
        <fullName evidence="13">Pantoate-activating enzyme</fullName>
    </alternativeName>
</protein>
<feature type="binding site" evidence="13">
    <location>
        <begin position="32"/>
        <end position="39"/>
    </location>
    <ligand>
        <name>ATP</name>
        <dbReference type="ChEBI" id="CHEBI:30616"/>
    </ligand>
</feature>
<evidence type="ECO:0000256" key="2">
    <source>
        <dbReference type="ARBA" id="ARBA00004990"/>
    </source>
</evidence>
<evidence type="ECO:0000256" key="11">
    <source>
        <dbReference type="ARBA" id="ARBA00048258"/>
    </source>
</evidence>
<dbReference type="SUPFAM" id="SSF52374">
    <property type="entry name" value="Nucleotidylyl transferase"/>
    <property type="match status" value="1"/>
</dbReference>
<accession>A0A2N3L506</accession>
<keyword evidence="7 13" id="KW-0436">Ligase</keyword>
<evidence type="ECO:0000256" key="5">
    <source>
        <dbReference type="ARBA" id="ARBA00014155"/>
    </source>
</evidence>
<comment type="subcellular location">
    <subcellularLocation>
        <location evidence="1 13">Cytoplasm</location>
    </subcellularLocation>
</comment>
<evidence type="ECO:0000256" key="1">
    <source>
        <dbReference type="ARBA" id="ARBA00004496"/>
    </source>
</evidence>
<gene>
    <name evidence="13" type="primary">panC</name>
    <name evidence="14" type="ORF">COO92_14120</name>
</gene>
<comment type="catalytic activity">
    <reaction evidence="11 13">
        <text>(R)-pantoate + beta-alanine + ATP = (R)-pantothenate + AMP + diphosphate + H(+)</text>
        <dbReference type="Rhea" id="RHEA:10912"/>
        <dbReference type="ChEBI" id="CHEBI:15378"/>
        <dbReference type="ChEBI" id="CHEBI:15980"/>
        <dbReference type="ChEBI" id="CHEBI:29032"/>
        <dbReference type="ChEBI" id="CHEBI:30616"/>
        <dbReference type="ChEBI" id="CHEBI:33019"/>
        <dbReference type="ChEBI" id="CHEBI:57966"/>
        <dbReference type="ChEBI" id="CHEBI:456215"/>
        <dbReference type="EC" id="6.3.2.1"/>
    </reaction>
</comment>
<keyword evidence="15" id="KW-1185">Reference proteome</keyword>
<feature type="binding site" evidence="13">
    <location>
        <position position="63"/>
    </location>
    <ligand>
        <name>(R)-pantoate</name>
        <dbReference type="ChEBI" id="CHEBI:15980"/>
    </ligand>
</feature>
<dbReference type="Gene3D" id="3.40.50.620">
    <property type="entry name" value="HUPs"/>
    <property type="match status" value="1"/>
</dbReference>
<dbReference type="CDD" id="cd00560">
    <property type="entry name" value="PanC"/>
    <property type="match status" value="1"/>
</dbReference>
<keyword evidence="8 13" id="KW-0566">Pantothenate biosynthesis</keyword>
<comment type="miscellaneous">
    <text evidence="13">The reaction proceeds by a bi uni uni bi ping pong mechanism.</text>
</comment>
<keyword evidence="6 13" id="KW-0963">Cytoplasm</keyword>
<dbReference type="InterPro" id="IPR014729">
    <property type="entry name" value="Rossmann-like_a/b/a_fold"/>
</dbReference>
<organism evidence="14 15">
    <name type="scientific">Thalassospira lohafexi</name>
    <dbReference type="NCBI Taxonomy" id="744227"/>
    <lineage>
        <taxon>Bacteria</taxon>
        <taxon>Pseudomonadati</taxon>
        <taxon>Pseudomonadota</taxon>
        <taxon>Alphaproteobacteria</taxon>
        <taxon>Rhodospirillales</taxon>
        <taxon>Thalassospiraceae</taxon>
        <taxon>Thalassospira</taxon>
    </lineage>
</organism>
<proteinExistence type="inferred from homology"/>
<dbReference type="Gene3D" id="3.30.1300.10">
    <property type="entry name" value="Pantoate-beta-alanine ligase, C-terminal domain"/>
    <property type="match status" value="1"/>
</dbReference>
<sequence length="289" mass="31015">MSLTTVHTVADLRATVASWRAEGLRVALVPTMGALHDGHISLTKLALEHADRVIVSIFVNPTQFSPDEDFGAYPRTLPDDQKLLDGAGVALCFAPSVDEMYPDGFATKVHVDGGMTNVLCGAARPGHFDGVAQIVTKLLLQALPDCAIFGQKDYQQLMVIRRFSADLNIPVEIIGAKILREKDGLAMSSRNRYLTPDERAIAPTLNRVLASITAAAASGADIGPLLAKGREDILSAGFDPIDYLEIRDAQTLDLVTQTVTKPARVFVAARLGKARLIDNHAIEPSHTAG</sequence>
<evidence type="ECO:0000256" key="6">
    <source>
        <dbReference type="ARBA" id="ARBA00022490"/>
    </source>
</evidence>
<dbReference type="GO" id="GO:0005829">
    <property type="term" value="C:cytosol"/>
    <property type="evidence" value="ECO:0007669"/>
    <property type="project" value="TreeGrafter"/>
</dbReference>
<reference evidence="14 15" key="1">
    <citation type="submission" date="2017-09" db="EMBL/GenBank/DDBJ databases">
        <title>Biodiversity and function of Thalassospira species in the particle-attached aromatic-hydrocarbon-degrading consortia from the surface seawater of the China South Sea.</title>
        <authorList>
            <person name="Dong C."/>
            <person name="Lai Q."/>
            <person name="Shao Z."/>
        </authorList>
    </citation>
    <scope>NUCLEOTIDE SEQUENCE [LARGE SCALE GENOMIC DNA]</scope>
    <source>
        <strain evidence="14 15">139Z-12</strain>
    </source>
</reference>
<comment type="caution">
    <text evidence="14">The sequence shown here is derived from an EMBL/GenBank/DDBJ whole genome shotgun (WGS) entry which is preliminary data.</text>
</comment>
<dbReference type="GO" id="GO:0015940">
    <property type="term" value="P:pantothenate biosynthetic process"/>
    <property type="evidence" value="ECO:0007669"/>
    <property type="project" value="UniProtKB-UniRule"/>
</dbReference>
<comment type="subunit">
    <text evidence="13">Homodimer.</text>
</comment>
<dbReference type="GO" id="GO:0005524">
    <property type="term" value="F:ATP binding"/>
    <property type="evidence" value="ECO:0007669"/>
    <property type="project" value="UniProtKB-KW"/>
</dbReference>
<feature type="binding site" evidence="13">
    <location>
        <position position="63"/>
    </location>
    <ligand>
        <name>beta-alanine</name>
        <dbReference type="ChEBI" id="CHEBI:57966"/>
    </ligand>
</feature>
<dbReference type="EMBL" id="NXGX01000005">
    <property type="protein sequence ID" value="PKR57895.1"/>
    <property type="molecule type" value="Genomic_DNA"/>
</dbReference>
<keyword evidence="9 13" id="KW-0547">Nucleotide-binding</keyword>
<feature type="binding site" evidence="13">
    <location>
        <begin position="187"/>
        <end position="190"/>
    </location>
    <ligand>
        <name>ATP</name>
        <dbReference type="ChEBI" id="CHEBI:30616"/>
    </ligand>
</feature>
<evidence type="ECO:0000256" key="9">
    <source>
        <dbReference type="ARBA" id="ARBA00022741"/>
    </source>
</evidence>
<dbReference type="HAMAP" id="MF_00158">
    <property type="entry name" value="PanC"/>
    <property type="match status" value="1"/>
</dbReference>
<comment type="pathway">
    <text evidence="2 13">Cofactor biosynthesis; (R)-pantothenate biosynthesis; (R)-pantothenate from (R)-pantoate and beta-alanine: step 1/1.</text>
</comment>
<keyword evidence="10 13" id="KW-0067">ATP-binding</keyword>
<evidence type="ECO:0000313" key="15">
    <source>
        <dbReference type="Proteomes" id="UP000233332"/>
    </source>
</evidence>
<comment type="similarity">
    <text evidence="3 13">Belongs to the pantothenate synthetase family.</text>
</comment>
<dbReference type="Pfam" id="PF02569">
    <property type="entry name" value="Pantoate_ligase"/>
    <property type="match status" value="1"/>
</dbReference>
<dbReference type="NCBIfam" id="TIGR00018">
    <property type="entry name" value="panC"/>
    <property type="match status" value="1"/>
</dbReference>
<evidence type="ECO:0000256" key="4">
    <source>
        <dbReference type="ARBA" id="ARBA00012219"/>
    </source>
</evidence>
<feature type="binding site" evidence="13">
    <location>
        <position position="179"/>
    </location>
    <ligand>
        <name>ATP</name>
        <dbReference type="ChEBI" id="CHEBI:30616"/>
    </ligand>
</feature>
<dbReference type="PANTHER" id="PTHR21299">
    <property type="entry name" value="CYTIDYLATE KINASE/PANTOATE-BETA-ALANINE LIGASE"/>
    <property type="match status" value="1"/>
</dbReference>
<evidence type="ECO:0000256" key="12">
    <source>
        <dbReference type="ARBA" id="ARBA00055042"/>
    </source>
</evidence>
<dbReference type="FunFam" id="3.40.50.620:FF:000114">
    <property type="entry name" value="Pantothenate synthetase"/>
    <property type="match status" value="1"/>
</dbReference>